<reference evidence="2" key="2">
    <citation type="submission" date="2025-09" db="UniProtKB">
        <authorList>
            <consortium name="Ensembl"/>
        </authorList>
    </citation>
    <scope>IDENTIFICATION</scope>
</reference>
<dbReference type="Ensembl" id="ENSPMGT00000002220.1">
    <property type="protein sequence ID" value="ENSPMGP00000002090.1"/>
    <property type="gene ID" value="ENSPMGG00000001867.1"/>
</dbReference>
<feature type="compositionally biased region" description="Acidic residues" evidence="1">
    <location>
        <begin position="148"/>
        <end position="157"/>
    </location>
</feature>
<proteinExistence type="predicted"/>
<dbReference type="Proteomes" id="UP000261520">
    <property type="component" value="Unplaced"/>
</dbReference>
<feature type="region of interest" description="Disordered" evidence="1">
    <location>
        <begin position="75"/>
        <end position="104"/>
    </location>
</feature>
<dbReference type="PANTHER" id="PTHR22014:SF2">
    <property type="entry name" value="RNA-BINDING PROTEIN 33"/>
    <property type="match status" value="1"/>
</dbReference>
<protein>
    <recommendedName>
        <fullName evidence="4">RBM33</fullName>
    </recommendedName>
</protein>
<evidence type="ECO:0000256" key="1">
    <source>
        <dbReference type="SAM" id="MobiDB-lite"/>
    </source>
</evidence>
<evidence type="ECO:0008006" key="4">
    <source>
        <dbReference type="Google" id="ProtNLM"/>
    </source>
</evidence>
<reference evidence="2" key="1">
    <citation type="submission" date="2025-08" db="UniProtKB">
        <authorList>
            <consortium name="Ensembl"/>
        </authorList>
    </citation>
    <scope>IDENTIFICATION</scope>
</reference>
<feature type="compositionally biased region" description="Acidic residues" evidence="1">
    <location>
        <begin position="116"/>
        <end position="127"/>
    </location>
</feature>
<dbReference type="PANTHER" id="PTHR22014">
    <property type="entry name" value="RNA-BINDING PROTEIN 33"/>
    <property type="match status" value="1"/>
</dbReference>
<feature type="compositionally biased region" description="Basic and acidic residues" evidence="1">
    <location>
        <begin position="134"/>
        <end position="147"/>
    </location>
</feature>
<dbReference type="AlphaFoldDB" id="A0A3B3ZBT2"/>
<evidence type="ECO:0000313" key="3">
    <source>
        <dbReference type="Proteomes" id="UP000261520"/>
    </source>
</evidence>
<dbReference type="GO" id="GO:0003723">
    <property type="term" value="F:RNA binding"/>
    <property type="evidence" value="ECO:0007669"/>
    <property type="project" value="TreeGrafter"/>
</dbReference>
<name>A0A3B3ZBT2_9GOBI</name>
<feature type="compositionally biased region" description="Acidic residues" evidence="1">
    <location>
        <begin position="175"/>
        <end position="186"/>
    </location>
</feature>
<dbReference type="STRING" id="409849.ENSPMGP00000002090"/>
<feature type="region of interest" description="Disordered" evidence="1">
    <location>
        <begin position="116"/>
        <end position="192"/>
    </location>
</feature>
<sequence length="231" mass="26277">KPGAERSRRRRGEDDDIERYGFSSNRSTTKLYVVYLSGQGLTVNAPCSMGTSYGQQEEEDYTDDMVTLGAPGYEGEAEYTEDYSQDHNADQMDYSGEPAEGDDGYQDEVLDLEINEPLDGEFQDDEYTTSYNKKTLDEHHDQVSKVPEEEEFVEDEVSSTAESSQVMTLEKESREESEEEDEEDEESGRLRFKSERKEGVVVRLADAGRKRSNIPETLACFLNINLCIFNN</sequence>
<accession>A0A3B3ZBT2</accession>
<evidence type="ECO:0000313" key="2">
    <source>
        <dbReference type="Ensembl" id="ENSPMGP00000002090.1"/>
    </source>
</evidence>
<organism evidence="2 3">
    <name type="scientific">Periophthalmus magnuspinnatus</name>
    <dbReference type="NCBI Taxonomy" id="409849"/>
    <lineage>
        <taxon>Eukaryota</taxon>
        <taxon>Metazoa</taxon>
        <taxon>Chordata</taxon>
        <taxon>Craniata</taxon>
        <taxon>Vertebrata</taxon>
        <taxon>Euteleostomi</taxon>
        <taxon>Actinopterygii</taxon>
        <taxon>Neopterygii</taxon>
        <taxon>Teleostei</taxon>
        <taxon>Neoteleostei</taxon>
        <taxon>Acanthomorphata</taxon>
        <taxon>Gobiaria</taxon>
        <taxon>Gobiiformes</taxon>
        <taxon>Gobioidei</taxon>
        <taxon>Gobiidae</taxon>
        <taxon>Oxudercinae</taxon>
        <taxon>Periophthalmus</taxon>
    </lineage>
</organism>
<feature type="region of interest" description="Disordered" evidence="1">
    <location>
        <begin position="1"/>
        <end position="23"/>
    </location>
</feature>
<dbReference type="InterPro" id="IPR039878">
    <property type="entry name" value="RBM33"/>
</dbReference>
<keyword evidence="3" id="KW-1185">Reference proteome</keyword>